<dbReference type="SUPFAM" id="SSF81606">
    <property type="entry name" value="PP2C-like"/>
    <property type="match status" value="1"/>
</dbReference>
<dbReference type="InterPro" id="IPR036457">
    <property type="entry name" value="PPM-type-like_dom_sf"/>
</dbReference>
<accession>A0AAW9Q1L5</accession>
<dbReference type="Proteomes" id="UP001333818">
    <property type="component" value="Unassembled WGS sequence"/>
</dbReference>
<dbReference type="Gene3D" id="3.60.40.10">
    <property type="entry name" value="PPM-type phosphatase domain"/>
    <property type="match status" value="1"/>
</dbReference>
<protein>
    <recommendedName>
        <fullName evidence="3">Protein phosphatase 2C domain-containing protein</fullName>
    </recommendedName>
</protein>
<evidence type="ECO:0000313" key="2">
    <source>
        <dbReference type="Proteomes" id="UP001333818"/>
    </source>
</evidence>
<gene>
    <name evidence="1" type="ORF">V2H45_20515</name>
</gene>
<dbReference type="AlphaFoldDB" id="A0AAW9Q1L5"/>
<dbReference type="RefSeq" id="WP_330485568.1">
    <property type="nucleotide sequence ID" value="NZ_JAZBJZ010000114.1"/>
</dbReference>
<evidence type="ECO:0008006" key="3">
    <source>
        <dbReference type="Google" id="ProtNLM"/>
    </source>
</evidence>
<comment type="caution">
    <text evidence="1">The sequence shown here is derived from an EMBL/GenBank/DDBJ whole genome shotgun (WGS) entry which is preliminary data.</text>
</comment>
<name>A0AAW9Q1L5_9CYAN</name>
<reference evidence="1" key="1">
    <citation type="submission" date="2024-01" db="EMBL/GenBank/DDBJ databases">
        <title>Bank of Algae and Cyanobacteria of the Azores (BACA) strain genomes.</title>
        <authorList>
            <person name="Luz R."/>
            <person name="Cordeiro R."/>
            <person name="Fonseca A."/>
            <person name="Goncalves V."/>
        </authorList>
    </citation>
    <scope>NUCLEOTIDE SEQUENCE</scope>
    <source>
        <strain evidence="1">BACA0141</strain>
    </source>
</reference>
<organism evidence="1 2">
    <name type="scientific">Tumidithrix elongata BACA0141</name>
    <dbReference type="NCBI Taxonomy" id="2716417"/>
    <lineage>
        <taxon>Bacteria</taxon>
        <taxon>Bacillati</taxon>
        <taxon>Cyanobacteriota</taxon>
        <taxon>Cyanophyceae</taxon>
        <taxon>Pseudanabaenales</taxon>
        <taxon>Pseudanabaenaceae</taxon>
        <taxon>Tumidithrix</taxon>
        <taxon>Tumidithrix elongata</taxon>
    </lineage>
</organism>
<evidence type="ECO:0000313" key="1">
    <source>
        <dbReference type="EMBL" id="MEE3719132.1"/>
    </source>
</evidence>
<proteinExistence type="predicted"/>
<keyword evidence="2" id="KW-1185">Reference proteome</keyword>
<dbReference type="EMBL" id="JAZBJZ010000114">
    <property type="protein sequence ID" value="MEE3719132.1"/>
    <property type="molecule type" value="Genomic_DNA"/>
</dbReference>
<sequence length="319" mass="36437">MRRRNRRSSTRAKLAKRKAASYQHSYLLSHQPKPLSVMPSIASSTCQLEAPFIPALENALDSGFAKVIRCYSINKAGGQPDECEDAYMWRLEADVCRFSVADGATESSFAKEWARQLVSQFVQASIPKTPIAQEHTKEEESHGKFSLFDWLTPLQKTWETWLANQDLLWFAKRKAEQGTYATLLGLEIDANRQWQAIAVGDSCLFVVRDFLLLHSFPLAHSREFGYRPQLLGTKMPLHDDLNPIVAQFVSHQAKAGDRFYLVTDALAAWIFASLETQKNPWVELDSINTQADFIDWVTHLRDRQEMPNDDTTLLYIQIQ</sequence>